<keyword evidence="1" id="KW-1133">Transmembrane helix</keyword>
<gene>
    <name evidence="2" type="ORF">DFR56_12313</name>
</gene>
<protein>
    <submittedName>
        <fullName evidence="2">Uncharacterized protein</fullName>
    </submittedName>
</protein>
<keyword evidence="1" id="KW-0472">Membrane</keyword>
<proteinExistence type="predicted"/>
<dbReference type="RefSeq" id="WP_110397427.1">
    <property type="nucleotide sequence ID" value="NZ_JADIJL010000054.1"/>
</dbReference>
<comment type="caution">
    <text evidence="2">The sequence shown here is derived from an EMBL/GenBank/DDBJ whole genome shotgun (WGS) entry which is preliminary data.</text>
</comment>
<dbReference type="AlphaFoldDB" id="A0A2V3VGQ2"/>
<evidence type="ECO:0000313" key="2">
    <source>
        <dbReference type="EMBL" id="PXW80973.1"/>
    </source>
</evidence>
<name>A0A2V3VGQ2_9BACI</name>
<evidence type="ECO:0000256" key="1">
    <source>
        <dbReference type="SAM" id="Phobius"/>
    </source>
</evidence>
<keyword evidence="3" id="KW-1185">Reference proteome</keyword>
<evidence type="ECO:0000313" key="3">
    <source>
        <dbReference type="Proteomes" id="UP000247978"/>
    </source>
</evidence>
<accession>A0A2V3VGQ2</accession>
<dbReference type="EMBL" id="QJJQ01000023">
    <property type="protein sequence ID" value="PXW80973.1"/>
    <property type="molecule type" value="Genomic_DNA"/>
</dbReference>
<organism evidence="2 3">
    <name type="scientific">Pseudogracilibacillus auburnensis</name>
    <dbReference type="NCBI Taxonomy" id="1494959"/>
    <lineage>
        <taxon>Bacteria</taxon>
        <taxon>Bacillati</taxon>
        <taxon>Bacillota</taxon>
        <taxon>Bacilli</taxon>
        <taxon>Bacillales</taxon>
        <taxon>Bacillaceae</taxon>
        <taxon>Pseudogracilibacillus</taxon>
    </lineage>
</organism>
<feature type="transmembrane region" description="Helical" evidence="1">
    <location>
        <begin position="7"/>
        <end position="25"/>
    </location>
</feature>
<reference evidence="2 3" key="1">
    <citation type="submission" date="2018-05" db="EMBL/GenBank/DDBJ databases">
        <title>Genomic Encyclopedia of Type Strains, Phase IV (KMG-IV): sequencing the most valuable type-strain genomes for metagenomic binning, comparative biology and taxonomic classification.</title>
        <authorList>
            <person name="Goeker M."/>
        </authorList>
    </citation>
    <scope>NUCLEOTIDE SEQUENCE [LARGE SCALE GENOMIC DNA]</scope>
    <source>
        <strain evidence="2 3">DSM 28556</strain>
    </source>
</reference>
<sequence>MKKMKFIIAIFLFVLVISIIFYFFYKFTIYQNEKDRIKLEGIENFSPEELNEKGSYFLVYPADNRVSQGYTLIKEVLKSGEVVQEYEILDEDFRRASVYQKPNELNQLYISLFGEPVIQNWFYKYDIDKKKFNKMDIDYFNYDVGVGHIKHYGKDVLFETLVSHKTGTQNYDEESGDFNLSISNYSTKESWETIPGYEPTSEAVLQFGDKIMYAVSGTVDDDGIPINPSIAIIDTNIGETQFMQFDGKENGWEYYPFFVTNEYAYILGEQGALYVLDQELNVKTYSPFQELSDQDYYYDMDTSLLLDDTTALHMLYQENNGKTIPTLGLFSFDKEPTFTILENDYIRENYHYKFLYQDINNNEIYMVGIDENSDHLLVIHNETFELIHDIPVKFGHLLDMVIKN</sequence>
<keyword evidence="1" id="KW-0812">Transmembrane</keyword>
<dbReference type="Proteomes" id="UP000247978">
    <property type="component" value="Unassembled WGS sequence"/>
</dbReference>